<keyword evidence="2" id="KW-0479">Metal-binding</keyword>
<evidence type="ECO:0000256" key="2">
    <source>
        <dbReference type="RuleBase" id="RU000393"/>
    </source>
</evidence>
<dbReference type="RefSeq" id="WP_176068239.1">
    <property type="nucleotide sequence ID" value="NZ_JABWMJ010000003.1"/>
</dbReference>
<evidence type="ECO:0000256" key="1">
    <source>
        <dbReference type="ARBA" id="ARBA00010457"/>
    </source>
</evidence>
<feature type="chain" id="PRO_5031383846" description="Superoxide dismutase [Cu-Zn]" evidence="4">
    <location>
        <begin position="23"/>
        <end position="178"/>
    </location>
</feature>
<comment type="catalytic activity">
    <reaction evidence="2">
        <text>2 superoxide + 2 H(+) = H2O2 + O2</text>
        <dbReference type="Rhea" id="RHEA:20696"/>
        <dbReference type="ChEBI" id="CHEBI:15378"/>
        <dbReference type="ChEBI" id="CHEBI:15379"/>
        <dbReference type="ChEBI" id="CHEBI:16240"/>
        <dbReference type="ChEBI" id="CHEBI:18421"/>
        <dbReference type="EC" id="1.15.1.1"/>
    </reaction>
</comment>
<proteinExistence type="inferred from homology"/>
<dbReference type="Pfam" id="PF00080">
    <property type="entry name" value="Sod_Cu"/>
    <property type="match status" value="1"/>
</dbReference>
<dbReference type="InterPro" id="IPR024134">
    <property type="entry name" value="SOD_Cu/Zn_/chaperone"/>
</dbReference>
<dbReference type="InterPro" id="IPR018152">
    <property type="entry name" value="SOD_Cu/Zn_BS"/>
</dbReference>
<comment type="similarity">
    <text evidence="1 2">Belongs to the Cu-Zn superoxide dismutase family.</text>
</comment>
<keyword evidence="2" id="KW-0186">Copper</keyword>
<dbReference type="AlphaFoldDB" id="A0A7Y6TWA4"/>
<protein>
    <recommendedName>
        <fullName evidence="2">Superoxide dismutase [Cu-Zn]</fullName>
        <ecNumber evidence="2">1.15.1.1</ecNumber>
    </recommendedName>
</protein>
<evidence type="ECO:0000256" key="3">
    <source>
        <dbReference type="SAM" id="MobiDB-lite"/>
    </source>
</evidence>
<dbReference type="Proteomes" id="UP000529637">
    <property type="component" value="Unassembled WGS sequence"/>
</dbReference>
<evidence type="ECO:0000256" key="4">
    <source>
        <dbReference type="SAM" id="SignalP"/>
    </source>
</evidence>
<feature type="signal peptide" evidence="4">
    <location>
        <begin position="1"/>
        <end position="22"/>
    </location>
</feature>
<accession>A0A7Y6TWA4</accession>
<feature type="region of interest" description="Disordered" evidence="3">
    <location>
        <begin position="68"/>
        <end position="125"/>
    </location>
</feature>
<name>A0A7Y6TWA4_9BURK</name>
<dbReference type="InterPro" id="IPR001424">
    <property type="entry name" value="SOD_Cu_Zn_dom"/>
</dbReference>
<dbReference type="CDD" id="cd00305">
    <property type="entry name" value="Cu-Zn_Superoxide_Dismutase"/>
    <property type="match status" value="1"/>
</dbReference>
<comment type="caution">
    <text evidence="6">The sequence shown here is derived from an EMBL/GenBank/DDBJ whole genome shotgun (WGS) entry which is preliminary data.</text>
</comment>
<keyword evidence="4" id="KW-0732">Signal</keyword>
<evidence type="ECO:0000259" key="5">
    <source>
        <dbReference type="Pfam" id="PF00080"/>
    </source>
</evidence>
<dbReference type="EMBL" id="JABWMJ010000003">
    <property type="protein sequence ID" value="NUZ05885.1"/>
    <property type="molecule type" value="Genomic_DNA"/>
</dbReference>
<evidence type="ECO:0000313" key="7">
    <source>
        <dbReference type="Proteomes" id="UP000529637"/>
    </source>
</evidence>
<keyword evidence="2" id="KW-0862">Zinc</keyword>
<dbReference type="GO" id="GO:0005507">
    <property type="term" value="F:copper ion binding"/>
    <property type="evidence" value="ECO:0007669"/>
    <property type="project" value="InterPro"/>
</dbReference>
<gene>
    <name evidence="6" type="ORF">HQN59_08915</name>
</gene>
<dbReference type="EC" id="1.15.1.1" evidence="2"/>
<organism evidence="6 7">
    <name type="scientific">Piscinibacter koreensis</name>
    <dbReference type="NCBI Taxonomy" id="2742824"/>
    <lineage>
        <taxon>Bacteria</taxon>
        <taxon>Pseudomonadati</taxon>
        <taxon>Pseudomonadota</taxon>
        <taxon>Betaproteobacteria</taxon>
        <taxon>Burkholderiales</taxon>
        <taxon>Sphaerotilaceae</taxon>
        <taxon>Piscinibacter</taxon>
    </lineage>
</organism>
<dbReference type="PROSITE" id="PS51257">
    <property type="entry name" value="PROKAR_LIPOPROTEIN"/>
    <property type="match status" value="1"/>
</dbReference>
<dbReference type="Gene3D" id="2.60.40.200">
    <property type="entry name" value="Superoxide dismutase, copper/zinc binding domain"/>
    <property type="match status" value="1"/>
</dbReference>
<dbReference type="PROSITE" id="PS00332">
    <property type="entry name" value="SOD_CU_ZN_2"/>
    <property type="match status" value="1"/>
</dbReference>
<comment type="cofactor">
    <cofactor evidence="2">
        <name>Zn(2+)</name>
        <dbReference type="ChEBI" id="CHEBI:29105"/>
    </cofactor>
    <text evidence="2">Binds 1 zinc ion per subunit.</text>
</comment>
<keyword evidence="2" id="KW-0560">Oxidoreductase</keyword>
<reference evidence="6 7" key="1">
    <citation type="submission" date="2020-06" db="EMBL/GenBank/DDBJ databases">
        <title>Schlegella sp. ID0723 isolated from air conditioner.</title>
        <authorList>
            <person name="Kim D.Y."/>
            <person name="Kim D.-U."/>
        </authorList>
    </citation>
    <scope>NUCLEOTIDE SEQUENCE [LARGE SCALE GENOMIC DNA]</scope>
    <source>
        <strain evidence="6 7">ID0723</strain>
    </source>
</reference>
<dbReference type="PANTHER" id="PTHR10003">
    <property type="entry name" value="SUPEROXIDE DISMUTASE CU-ZN -RELATED"/>
    <property type="match status" value="1"/>
</dbReference>
<comment type="function">
    <text evidence="2">Destroys radicals which are normally produced within the cells and which are toxic to biological systems.</text>
</comment>
<sequence length="178" mass="17750">MAASWIRTGVALTAAGTLATLAGCMTAPASSAEATARLQPTAGNSTSGTVRFSQVGSKVQVDARVSGLKPNSEHGFHVHEKGDCSSPDAMSAGGHFNPTAEPHGPQSGPHHRGDMPSLKSDASGNASATFQIDGTLKTGAATDIVGKGVIVHAMPDDYATQPTGNAGGRLACGVISAS</sequence>
<evidence type="ECO:0000313" key="6">
    <source>
        <dbReference type="EMBL" id="NUZ05885.1"/>
    </source>
</evidence>
<comment type="cofactor">
    <cofactor evidence="2">
        <name>Cu cation</name>
        <dbReference type="ChEBI" id="CHEBI:23378"/>
    </cofactor>
    <text evidence="2">Binds 1 copper ion per subunit.</text>
</comment>
<dbReference type="SUPFAM" id="SSF49329">
    <property type="entry name" value="Cu,Zn superoxide dismutase-like"/>
    <property type="match status" value="1"/>
</dbReference>
<dbReference type="GO" id="GO:0004784">
    <property type="term" value="F:superoxide dismutase activity"/>
    <property type="evidence" value="ECO:0007669"/>
    <property type="project" value="UniProtKB-EC"/>
</dbReference>
<feature type="domain" description="Superoxide dismutase copper/zinc binding" evidence="5">
    <location>
        <begin position="47"/>
        <end position="175"/>
    </location>
</feature>
<dbReference type="InterPro" id="IPR036423">
    <property type="entry name" value="SOD-like_Cu/Zn_dom_sf"/>
</dbReference>
<keyword evidence="7" id="KW-1185">Reference proteome</keyword>
<dbReference type="PROSITE" id="PS00087">
    <property type="entry name" value="SOD_CU_ZN_1"/>
    <property type="match status" value="1"/>
</dbReference>
<feature type="compositionally biased region" description="Basic and acidic residues" evidence="3">
    <location>
        <begin position="71"/>
        <end position="83"/>
    </location>
</feature>